<evidence type="ECO:0000256" key="2">
    <source>
        <dbReference type="SAM" id="SignalP"/>
    </source>
</evidence>
<dbReference type="Gene3D" id="2.60.110.10">
    <property type="entry name" value="Thaumatin"/>
    <property type="match status" value="1"/>
</dbReference>
<dbReference type="EMBL" id="JACHJV010000003">
    <property type="protein sequence ID" value="MBB4928397.1"/>
    <property type="molecule type" value="Genomic_DNA"/>
</dbReference>
<sequence length="561" mass="56966">MISRRTLLTATGTATAALLGAPLLSSELDAVATAAGPTLPLTLRNTSGSDTVYAYITGADSSNRPGFVGPDGVFQALADPAANLTPVPDFSIPLGPSGGAGVALTLSQYLSGGRVWFSAGNKIQFFVNPAVGGGQPGLVEPGFSTSDPNWLTDWSFCEFTWNSANLYANISYVDLVAAPISMASTGAAGSQVVSPLPAGALGALASGLVSQHAIDGAPWDQLVVQDGSGNVLRVLAPTHSPISFGSYFSPYVDQVWSRFQSTPLTVDTQNPAFGSFSGTVSNGVLTFTGLDTDGVAFTKPSTDDIFSCATGPLYNSGGDARSAVAARLSAALNRSTLLLSGGTQQPSGVTAGQYYQDAITNHYARLVHANASIGYAFPYDDVGPTGSAPVDGHLQDPAPTSWTVTFGGGSGGSGGSGGGGAGSTVSAYGTIQASSCTSHNGTQTEACSDIGGGQDVGWIHAGCWLGYTGLDFGATSPRQFLARLACGAAAGISGGVEVRLDSPTGTKIAEIDLASTGGWQSWQTVPINLTGTATGVHDVYLTFIGSTSDFVNVHWFTFSAT</sequence>
<dbReference type="RefSeq" id="WP_184945758.1">
    <property type="nucleotide sequence ID" value="NZ_JACHJV010000003.1"/>
</dbReference>
<dbReference type="PROSITE" id="PS51318">
    <property type="entry name" value="TAT"/>
    <property type="match status" value="1"/>
</dbReference>
<dbReference type="InterPro" id="IPR037176">
    <property type="entry name" value="Osmotin/thaumatin-like_sf"/>
</dbReference>
<dbReference type="CDD" id="cd04084">
    <property type="entry name" value="CBM6_xylanase-like"/>
    <property type="match status" value="1"/>
</dbReference>
<proteinExistence type="predicted"/>
<feature type="chain" id="PRO_5038797879" description="CBM6 domain-containing protein" evidence="2">
    <location>
        <begin position="17"/>
        <end position="561"/>
    </location>
</feature>
<dbReference type="InterPro" id="IPR006584">
    <property type="entry name" value="Cellulose-bd_IV"/>
</dbReference>
<dbReference type="Pfam" id="PF03422">
    <property type="entry name" value="CBM_6"/>
    <property type="match status" value="1"/>
</dbReference>
<evidence type="ECO:0000259" key="4">
    <source>
        <dbReference type="PROSITE" id="PS52006"/>
    </source>
</evidence>
<dbReference type="PANTHER" id="PTHR38165:SF1">
    <property type="entry name" value="GLUCANASE B"/>
    <property type="match status" value="1"/>
</dbReference>
<dbReference type="PROSITE" id="PS52006">
    <property type="entry name" value="GH64"/>
    <property type="match status" value="1"/>
</dbReference>
<dbReference type="Pfam" id="PF16483">
    <property type="entry name" value="Glyco_hydro_64"/>
    <property type="match status" value="1"/>
</dbReference>
<keyword evidence="1 2" id="KW-0732">Signal</keyword>
<dbReference type="PANTHER" id="PTHR38165">
    <property type="match status" value="1"/>
</dbReference>
<keyword evidence="6" id="KW-1185">Reference proteome</keyword>
<dbReference type="GO" id="GO:0030246">
    <property type="term" value="F:carbohydrate binding"/>
    <property type="evidence" value="ECO:0007669"/>
    <property type="project" value="InterPro"/>
</dbReference>
<accession>A0A7W7RAF3</accession>
<evidence type="ECO:0000256" key="1">
    <source>
        <dbReference type="ARBA" id="ARBA00022729"/>
    </source>
</evidence>
<dbReference type="InterPro" id="IPR042517">
    <property type="entry name" value="Glyco_hydro_64_N_2"/>
</dbReference>
<dbReference type="SMART" id="SM00606">
    <property type="entry name" value="CBD_IV"/>
    <property type="match status" value="1"/>
</dbReference>
<dbReference type="AlphaFoldDB" id="A0A7W7RAF3"/>
<dbReference type="Gene3D" id="3.30.920.50">
    <property type="entry name" value="Beta-1,3-glucanase, C-terminal domain"/>
    <property type="match status" value="1"/>
</dbReference>
<dbReference type="Gene3D" id="2.60.120.260">
    <property type="entry name" value="Galactose-binding domain-like"/>
    <property type="match status" value="1"/>
</dbReference>
<comment type="caution">
    <text evidence="5">The sequence shown here is derived from an EMBL/GenBank/DDBJ whole genome shotgun (WGS) entry which is preliminary data.</text>
</comment>
<organism evidence="5 6">
    <name type="scientific">Kitasatospora kifunensis</name>
    <name type="common">Streptomyces kifunensis</name>
    <dbReference type="NCBI Taxonomy" id="58351"/>
    <lineage>
        <taxon>Bacteria</taxon>
        <taxon>Bacillati</taxon>
        <taxon>Actinomycetota</taxon>
        <taxon>Actinomycetes</taxon>
        <taxon>Kitasatosporales</taxon>
        <taxon>Streptomycetaceae</taxon>
        <taxon>Kitasatospora</taxon>
    </lineage>
</organism>
<evidence type="ECO:0000313" key="6">
    <source>
        <dbReference type="Proteomes" id="UP000540506"/>
    </source>
</evidence>
<dbReference type="InterPro" id="IPR006311">
    <property type="entry name" value="TAT_signal"/>
</dbReference>
<dbReference type="InterPro" id="IPR005084">
    <property type="entry name" value="CBM6"/>
</dbReference>
<evidence type="ECO:0000313" key="5">
    <source>
        <dbReference type="EMBL" id="MBB4928397.1"/>
    </source>
</evidence>
<dbReference type="InterPro" id="IPR037398">
    <property type="entry name" value="Glyco_hydro_64_fam"/>
</dbReference>
<dbReference type="InterPro" id="IPR008979">
    <property type="entry name" value="Galactose-bd-like_sf"/>
</dbReference>
<gene>
    <name evidence="5" type="ORF">FHR34_007494</name>
</gene>
<feature type="domain" description="CBM6" evidence="3">
    <location>
        <begin position="429"/>
        <end position="559"/>
    </location>
</feature>
<name>A0A7W7RAF3_KITKI</name>
<dbReference type="PROSITE" id="PS51175">
    <property type="entry name" value="CBM6"/>
    <property type="match status" value="1"/>
</dbReference>
<dbReference type="InterPro" id="IPR032477">
    <property type="entry name" value="Glyco_hydro_64"/>
</dbReference>
<evidence type="ECO:0000259" key="3">
    <source>
        <dbReference type="PROSITE" id="PS51175"/>
    </source>
</evidence>
<dbReference type="SUPFAM" id="SSF49785">
    <property type="entry name" value="Galactose-binding domain-like"/>
    <property type="match status" value="1"/>
</dbReference>
<evidence type="ECO:0008006" key="7">
    <source>
        <dbReference type="Google" id="ProtNLM"/>
    </source>
</evidence>
<feature type="domain" description="GH64" evidence="4">
    <location>
        <begin position="36"/>
        <end position="393"/>
    </location>
</feature>
<reference evidence="5 6" key="1">
    <citation type="submission" date="2020-08" db="EMBL/GenBank/DDBJ databases">
        <title>Sequencing the genomes of 1000 actinobacteria strains.</title>
        <authorList>
            <person name="Klenk H.-P."/>
        </authorList>
    </citation>
    <scope>NUCLEOTIDE SEQUENCE [LARGE SCALE GENOMIC DNA]</scope>
    <source>
        <strain evidence="5 6">DSM 41654</strain>
    </source>
</reference>
<protein>
    <recommendedName>
        <fullName evidence="7">CBM6 domain-containing protein</fullName>
    </recommendedName>
</protein>
<feature type="signal peptide" evidence="2">
    <location>
        <begin position="1"/>
        <end position="16"/>
    </location>
</feature>
<dbReference type="Proteomes" id="UP000540506">
    <property type="component" value="Unassembled WGS sequence"/>
</dbReference>